<organism evidence="2 3">
    <name type="scientific">Neocucurbitaria cava</name>
    <dbReference type="NCBI Taxonomy" id="798079"/>
    <lineage>
        <taxon>Eukaryota</taxon>
        <taxon>Fungi</taxon>
        <taxon>Dikarya</taxon>
        <taxon>Ascomycota</taxon>
        <taxon>Pezizomycotina</taxon>
        <taxon>Dothideomycetes</taxon>
        <taxon>Pleosporomycetidae</taxon>
        <taxon>Pleosporales</taxon>
        <taxon>Pleosporineae</taxon>
        <taxon>Cucurbitariaceae</taxon>
        <taxon>Neocucurbitaria</taxon>
    </lineage>
</organism>
<proteinExistence type="predicted"/>
<accession>A0A9W9CI88</accession>
<name>A0A9W9CI88_9PLEO</name>
<sequence>MTILQSLSRASPVARRSFQQRGQSVPAALSRTYTQKDGASPGKSSNVSNPQASSAESQEINQKAAHGRTDKNDADHASIQTPVSHPEQDRAVATEETTQSQDAMKHDPNEPAGTGSQKKKKKTLEYGQNKPLDAADK</sequence>
<feature type="compositionally biased region" description="Basic and acidic residues" evidence="1">
    <location>
        <begin position="67"/>
        <end position="76"/>
    </location>
</feature>
<evidence type="ECO:0000256" key="1">
    <source>
        <dbReference type="SAM" id="MobiDB-lite"/>
    </source>
</evidence>
<evidence type="ECO:0000313" key="2">
    <source>
        <dbReference type="EMBL" id="KAJ4365131.1"/>
    </source>
</evidence>
<gene>
    <name evidence="2" type="ORF">N0V83_008749</name>
</gene>
<protein>
    <submittedName>
        <fullName evidence="2">Uncharacterized protein</fullName>
    </submittedName>
</protein>
<comment type="caution">
    <text evidence="2">The sequence shown here is derived from an EMBL/GenBank/DDBJ whole genome shotgun (WGS) entry which is preliminary data.</text>
</comment>
<feature type="region of interest" description="Disordered" evidence="1">
    <location>
        <begin position="1"/>
        <end position="137"/>
    </location>
</feature>
<feature type="compositionally biased region" description="Polar residues" evidence="1">
    <location>
        <begin position="31"/>
        <end position="61"/>
    </location>
</feature>
<dbReference type="AlphaFoldDB" id="A0A9W9CI88"/>
<keyword evidence="3" id="KW-1185">Reference proteome</keyword>
<dbReference type="Proteomes" id="UP001140560">
    <property type="component" value="Unassembled WGS sequence"/>
</dbReference>
<dbReference type="OrthoDB" id="4765225at2759"/>
<reference evidence="2" key="1">
    <citation type="submission" date="2022-10" db="EMBL/GenBank/DDBJ databases">
        <title>Tapping the CABI collections for fungal endophytes: first genome assemblies for Collariella, Neodidymelliopsis, Ascochyta clinopodiicola, Didymella pomorum, Didymosphaeria variabile, Neocosmospora piperis and Neocucurbitaria cava.</title>
        <authorList>
            <person name="Hill R."/>
        </authorList>
    </citation>
    <scope>NUCLEOTIDE SEQUENCE</scope>
    <source>
        <strain evidence="2">IMI 356814</strain>
    </source>
</reference>
<dbReference type="EMBL" id="JAPEUY010000016">
    <property type="protein sequence ID" value="KAJ4365131.1"/>
    <property type="molecule type" value="Genomic_DNA"/>
</dbReference>
<evidence type="ECO:0000313" key="3">
    <source>
        <dbReference type="Proteomes" id="UP001140560"/>
    </source>
</evidence>